<name>A0A9W6IQ38_9PROT</name>
<dbReference type="InterPro" id="IPR052900">
    <property type="entry name" value="Phospholipid_Metab_Enz"/>
</dbReference>
<accession>A0A9W6IQ38</accession>
<dbReference type="SUPFAM" id="SSF56300">
    <property type="entry name" value="Metallo-dependent phosphatases"/>
    <property type="match status" value="1"/>
</dbReference>
<dbReference type="Gene3D" id="2.60.40.380">
    <property type="entry name" value="Purple acid phosphatase-like, N-terminal"/>
    <property type="match status" value="1"/>
</dbReference>
<dbReference type="InterPro" id="IPR018946">
    <property type="entry name" value="PhoD-like_MPP"/>
</dbReference>
<dbReference type="AlphaFoldDB" id="A0A9W6IQ38"/>
<dbReference type="PROSITE" id="PS51318">
    <property type="entry name" value="TAT"/>
    <property type="match status" value="1"/>
</dbReference>
<keyword evidence="4" id="KW-1185">Reference proteome</keyword>
<feature type="domain" description="Phospholipase D N-terminal" evidence="2">
    <location>
        <begin position="49"/>
        <end position="137"/>
    </location>
</feature>
<gene>
    <name evidence="3" type="ORF">GCM10017621_27520</name>
</gene>
<proteinExistence type="predicted"/>
<dbReference type="RefSeq" id="WP_271187598.1">
    <property type="nucleotide sequence ID" value="NZ_BSFE01000009.1"/>
</dbReference>
<dbReference type="EMBL" id="BSFE01000009">
    <property type="protein sequence ID" value="GLK53244.1"/>
    <property type="molecule type" value="Genomic_DNA"/>
</dbReference>
<evidence type="ECO:0000259" key="2">
    <source>
        <dbReference type="Pfam" id="PF16655"/>
    </source>
</evidence>
<comment type="caution">
    <text evidence="3">The sequence shown here is derived from an EMBL/GenBank/DDBJ whole genome shotgun (WGS) entry which is preliminary data.</text>
</comment>
<dbReference type="Proteomes" id="UP001143486">
    <property type="component" value="Unassembled WGS sequence"/>
</dbReference>
<dbReference type="CDD" id="cd07389">
    <property type="entry name" value="MPP_PhoD"/>
    <property type="match status" value="1"/>
</dbReference>
<dbReference type="Gene3D" id="3.60.21.70">
    <property type="entry name" value="PhoD-like phosphatase"/>
    <property type="match status" value="1"/>
</dbReference>
<dbReference type="InterPro" id="IPR029052">
    <property type="entry name" value="Metallo-depent_PP-like"/>
</dbReference>
<dbReference type="InterPro" id="IPR032093">
    <property type="entry name" value="PhoD_N"/>
</dbReference>
<protein>
    <submittedName>
        <fullName evidence="3">Alkaline phosphatase</fullName>
    </submittedName>
</protein>
<dbReference type="PANTHER" id="PTHR43606">
    <property type="entry name" value="PHOSPHATASE, PUTATIVE (AFU_ORTHOLOGUE AFUA_6G08710)-RELATED"/>
    <property type="match status" value="1"/>
</dbReference>
<evidence type="ECO:0000259" key="1">
    <source>
        <dbReference type="Pfam" id="PF09423"/>
    </source>
</evidence>
<dbReference type="PANTHER" id="PTHR43606:SF2">
    <property type="entry name" value="ALKALINE PHOSPHATASE FAMILY PROTEIN (AFU_ORTHOLOGUE AFUA_5G03860)"/>
    <property type="match status" value="1"/>
</dbReference>
<dbReference type="InterPro" id="IPR038607">
    <property type="entry name" value="PhoD-like_sf"/>
</dbReference>
<organism evidence="3 4">
    <name type="scientific">Maricaulis virginensis</name>
    <dbReference type="NCBI Taxonomy" id="144022"/>
    <lineage>
        <taxon>Bacteria</taxon>
        <taxon>Pseudomonadati</taxon>
        <taxon>Pseudomonadota</taxon>
        <taxon>Alphaproteobacteria</taxon>
        <taxon>Maricaulales</taxon>
        <taxon>Maricaulaceae</taxon>
        <taxon>Maricaulis</taxon>
    </lineage>
</organism>
<reference evidence="3" key="2">
    <citation type="submission" date="2023-01" db="EMBL/GenBank/DDBJ databases">
        <authorList>
            <person name="Sun Q."/>
            <person name="Evtushenko L."/>
        </authorList>
    </citation>
    <scope>NUCLEOTIDE SEQUENCE</scope>
    <source>
        <strain evidence="3">VKM B-1513</strain>
    </source>
</reference>
<dbReference type="Pfam" id="PF09423">
    <property type="entry name" value="PhoD"/>
    <property type="match status" value="1"/>
</dbReference>
<reference evidence="3" key="1">
    <citation type="journal article" date="2014" name="Int. J. Syst. Evol. Microbiol.">
        <title>Complete genome sequence of Corynebacterium casei LMG S-19264T (=DSM 44701T), isolated from a smear-ripened cheese.</title>
        <authorList>
            <consortium name="US DOE Joint Genome Institute (JGI-PGF)"/>
            <person name="Walter F."/>
            <person name="Albersmeier A."/>
            <person name="Kalinowski J."/>
            <person name="Ruckert C."/>
        </authorList>
    </citation>
    <scope>NUCLEOTIDE SEQUENCE</scope>
    <source>
        <strain evidence="3">VKM B-1513</strain>
    </source>
</reference>
<evidence type="ECO:0000313" key="3">
    <source>
        <dbReference type="EMBL" id="GLK53244.1"/>
    </source>
</evidence>
<sequence length="570" mass="62462">MTGSRPTSPAFLSATRRGVLGVLGGGFAVLGGGLPSQAKADSPARFDWGVASGDPRSDSVVLWTRAVPEDDVRSLTVGFELAEDEGFSRIVRQGAAETSAARDFTVKLDVRGLAAGRTYFYRFHAGGAVSATGRTRTLPAGGDAPVRLALASCANYVSGFYNAYREIAEAGELDAVIHVGDYIYEYGQDGYDGATGRELGRLLEPQHEIVTLDDYRARFALYRRDPDLQAAHAAAPFITIWDDHETANNSWADGAGNHDPETEGRWLARRDAALTAYFEWMPMRDPEAGQAAERLNRVYDFGQVGTVLVIESRLTGRDAQLSYDRDMPVLDGEPDIARFEREVLADPSRSMLGAPQEAWLAAQMRASRERGIAWQILANQTVMAQMRSPDYMRHFPEDVVTATLQAGGYAAAWLERSRLGLPIGLDSWDGYPAARTRLYDAARAADANLVVLSGDSHMFWANELHHPADGERVGVEFGTTGITSPTGYSYINGDKDTIYAIAQRALVETNRDIRFTNVRDRGFILITARRDEIEADYIGVSTVRDRDYTASRLLTARSRIGTAGLELETP</sequence>
<dbReference type="InterPro" id="IPR006311">
    <property type="entry name" value="TAT_signal"/>
</dbReference>
<evidence type="ECO:0000313" key="4">
    <source>
        <dbReference type="Proteomes" id="UP001143486"/>
    </source>
</evidence>
<dbReference type="Pfam" id="PF16655">
    <property type="entry name" value="PhoD_N"/>
    <property type="match status" value="1"/>
</dbReference>
<feature type="domain" description="PhoD-like phosphatase metallophosphatase" evidence="1">
    <location>
        <begin position="148"/>
        <end position="537"/>
    </location>
</feature>